<dbReference type="RefSeq" id="WP_011131220.1">
    <property type="nucleotide sequence ID" value="NC_005071.1"/>
</dbReference>
<evidence type="ECO:0000256" key="3">
    <source>
        <dbReference type="ARBA" id="ARBA00022448"/>
    </source>
</evidence>
<gene>
    <name evidence="10" type="primary">amt1</name>
    <name evidence="10" type="ordered locus">PMT_1853</name>
</gene>
<feature type="transmembrane region" description="Helical" evidence="8">
    <location>
        <begin position="40"/>
        <end position="58"/>
    </location>
</feature>
<dbReference type="InterPro" id="IPR018047">
    <property type="entry name" value="Ammonium_transpt_CS"/>
</dbReference>
<dbReference type="EMBL" id="BX548175">
    <property type="protein sequence ID" value="CAE22028.1"/>
    <property type="molecule type" value="Genomic_DNA"/>
</dbReference>
<accession>Q7V4T8</accession>
<feature type="transmembrane region" description="Helical" evidence="8">
    <location>
        <begin position="336"/>
        <end position="353"/>
    </location>
</feature>
<feature type="transmembrane region" description="Helical" evidence="8">
    <location>
        <begin position="431"/>
        <end position="456"/>
    </location>
</feature>
<dbReference type="eggNOG" id="COG0004">
    <property type="taxonomic scope" value="Bacteria"/>
</dbReference>
<dbReference type="PANTHER" id="PTHR11730">
    <property type="entry name" value="AMMONIUM TRANSPORTER"/>
    <property type="match status" value="1"/>
</dbReference>
<feature type="transmembrane region" description="Helical" evidence="8">
    <location>
        <begin position="78"/>
        <end position="98"/>
    </location>
</feature>
<evidence type="ECO:0000256" key="7">
    <source>
        <dbReference type="ARBA" id="ARBA00023177"/>
    </source>
</evidence>
<dbReference type="Gene3D" id="1.10.3430.10">
    <property type="entry name" value="Ammonium transporter AmtB like domains"/>
    <property type="match status" value="1"/>
</dbReference>
<name>Q7V4T8_PROMM</name>
<protein>
    <recommendedName>
        <fullName evidence="8">Ammonium transporter</fullName>
    </recommendedName>
</protein>
<evidence type="ECO:0000256" key="1">
    <source>
        <dbReference type="ARBA" id="ARBA00004141"/>
    </source>
</evidence>
<feature type="transmembrane region" description="Helical" evidence="8">
    <location>
        <begin position="392"/>
        <end position="411"/>
    </location>
</feature>
<keyword evidence="4 8" id="KW-0812">Transmembrane</keyword>
<keyword evidence="5 8" id="KW-1133">Transmembrane helix</keyword>
<organism evidence="10 11">
    <name type="scientific">Prochlorococcus marinus (strain MIT 9313)</name>
    <dbReference type="NCBI Taxonomy" id="74547"/>
    <lineage>
        <taxon>Bacteria</taxon>
        <taxon>Bacillati</taxon>
        <taxon>Cyanobacteriota</taxon>
        <taxon>Cyanophyceae</taxon>
        <taxon>Synechococcales</taxon>
        <taxon>Prochlorococcaceae</taxon>
        <taxon>Prochlorococcus</taxon>
    </lineage>
</organism>
<proteinExistence type="inferred from homology"/>
<feature type="transmembrane region" description="Helical" evidence="8">
    <location>
        <begin position="276"/>
        <end position="293"/>
    </location>
</feature>
<dbReference type="GO" id="GO:0008519">
    <property type="term" value="F:ammonium channel activity"/>
    <property type="evidence" value="ECO:0007669"/>
    <property type="project" value="InterPro"/>
</dbReference>
<dbReference type="PROSITE" id="PS01219">
    <property type="entry name" value="AMMONIUM_TRANSP"/>
    <property type="match status" value="1"/>
</dbReference>
<keyword evidence="11" id="KW-1185">Reference proteome</keyword>
<dbReference type="KEGG" id="pmt:PMT_1853"/>
<sequence>MTTAPLPRSRRRTVRLQEASLLEGPMLLLRSIRGFSSNRSLTWLACVPLALFGLGLFNLSAHAAEMPELNAAFLANNLWLLVATILVIFMNAGFAMVEAGMCRQKNAVNILAKNLFVFALAVSSYWFIGYSLMYGDPVSAGWLYFNGLFFDPAVTPELISEAGLVPSVDFLFQAAFAGTAATIVSGLVAERVKFGEFVVFSLVLTGFIYPIAGSWEWNGGWLNTAFGEGVEFIDFAGSSIVHSVGAWAGLVGAMLLGPRIGKFVGGKAQAIPGHNMSIATLGALILWIGWYGFNPGSQLAMDQWVPYVAVTTTLAAAGGAIGATIISTLCSGKPDLTMIINGILAGLVSITAGCGNLTLVGAWVAGLIGGFIVVFSVSALDSLGIDDPVGAFSVHGICGIWGTLVIGLWGFDIQGDGSALGLFVGGGASQLWAQFVGCAAYAIWTVVTCWIAWSVIGALFGGIRVTEAEEIEGLDIGEHGMEAYPDFASAGN</sequence>
<keyword evidence="6 8" id="KW-0472">Membrane</keyword>
<evidence type="ECO:0000256" key="6">
    <source>
        <dbReference type="ARBA" id="ARBA00023136"/>
    </source>
</evidence>
<feature type="transmembrane region" description="Helical" evidence="8">
    <location>
        <begin position="170"/>
        <end position="190"/>
    </location>
</feature>
<evidence type="ECO:0000256" key="4">
    <source>
        <dbReference type="ARBA" id="ARBA00022692"/>
    </source>
</evidence>
<feature type="transmembrane region" description="Helical" evidence="8">
    <location>
        <begin position="305"/>
        <end position="329"/>
    </location>
</feature>
<dbReference type="Proteomes" id="UP000001423">
    <property type="component" value="Chromosome"/>
</dbReference>
<evidence type="ECO:0000256" key="5">
    <source>
        <dbReference type="ARBA" id="ARBA00022989"/>
    </source>
</evidence>
<evidence type="ECO:0000259" key="9">
    <source>
        <dbReference type="Pfam" id="PF00909"/>
    </source>
</evidence>
<feature type="transmembrane region" description="Helical" evidence="8">
    <location>
        <begin position="110"/>
        <end position="128"/>
    </location>
</feature>
<dbReference type="SUPFAM" id="SSF111352">
    <property type="entry name" value="Ammonium transporter"/>
    <property type="match status" value="1"/>
</dbReference>
<evidence type="ECO:0000313" key="10">
    <source>
        <dbReference type="EMBL" id="CAE22028.1"/>
    </source>
</evidence>
<feature type="transmembrane region" description="Helical" evidence="8">
    <location>
        <begin position="235"/>
        <end position="256"/>
    </location>
</feature>
<keyword evidence="3 8" id="KW-0813">Transport</keyword>
<evidence type="ECO:0000313" key="11">
    <source>
        <dbReference type="Proteomes" id="UP000001423"/>
    </source>
</evidence>
<dbReference type="InterPro" id="IPR001905">
    <property type="entry name" value="Ammonium_transpt"/>
</dbReference>
<dbReference type="GO" id="GO:0005886">
    <property type="term" value="C:plasma membrane"/>
    <property type="evidence" value="ECO:0007669"/>
    <property type="project" value="UniProtKB-SubCell"/>
</dbReference>
<reference evidence="10 11" key="1">
    <citation type="journal article" date="2003" name="Nature">
        <title>Genome divergence in two Prochlorococcus ecotypes reflects oceanic niche differentiation.</title>
        <authorList>
            <person name="Rocap G."/>
            <person name="Larimer F.W."/>
            <person name="Lamerdin J.E."/>
            <person name="Malfatti S."/>
            <person name="Chain P."/>
            <person name="Ahlgren N.A."/>
            <person name="Arellano A."/>
            <person name="Coleman M."/>
            <person name="Hauser L."/>
            <person name="Hess W.R."/>
            <person name="Johnson Z.I."/>
            <person name="Land M.L."/>
            <person name="Lindell D."/>
            <person name="Post A.F."/>
            <person name="Regala W."/>
            <person name="Shah M."/>
            <person name="Shaw S.L."/>
            <person name="Steglich C."/>
            <person name="Sullivan M.B."/>
            <person name="Ting C.S."/>
            <person name="Tolonen A."/>
            <person name="Webb E.A."/>
            <person name="Zinser E.R."/>
            <person name="Chisholm S.W."/>
        </authorList>
    </citation>
    <scope>NUCLEOTIDE SEQUENCE [LARGE SCALE GENOMIC DNA]</scope>
    <source>
        <strain evidence="11">MIT 9313</strain>
    </source>
</reference>
<dbReference type="PANTHER" id="PTHR11730:SF89">
    <property type="entry name" value="AMMONIUM TRANSPORTER SLL0108-RELATED"/>
    <property type="match status" value="1"/>
</dbReference>
<evidence type="ECO:0000256" key="2">
    <source>
        <dbReference type="ARBA" id="ARBA00005887"/>
    </source>
</evidence>
<dbReference type="InterPro" id="IPR024041">
    <property type="entry name" value="NH4_transpt_AmtB-like_dom"/>
</dbReference>
<dbReference type="OrthoDB" id="9814202at2"/>
<feature type="domain" description="Ammonium transporter AmtB-like" evidence="9">
    <location>
        <begin position="78"/>
        <end position="484"/>
    </location>
</feature>
<comment type="similarity">
    <text evidence="2 8">Belongs to the ammonia transporter channel (TC 1.A.11.2) family.</text>
</comment>
<dbReference type="AlphaFoldDB" id="Q7V4T8"/>
<feature type="transmembrane region" description="Helical" evidence="8">
    <location>
        <begin position="197"/>
        <end position="215"/>
    </location>
</feature>
<comment type="subcellular location">
    <subcellularLocation>
        <location evidence="8">Cell membrane</location>
        <topology evidence="8">Multi-pass membrane protein</topology>
    </subcellularLocation>
    <subcellularLocation>
        <location evidence="1">Membrane</location>
        <topology evidence="1">Multi-pass membrane protein</topology>
    </subcellularLocation>
</comment>
<feature type="transmembrane region" description="Helical" evidence="8">
    <location>
        <begin position="359"/>
        <end position="380"/>
    </location>
</feature>
<dbReference type="HOGENOM" id="CLU_000445_33_1_3"/>
<dbReference type="GO" id="GO:0097272">
    <property type="term" value="P:ammonium homeostasis"/>
    <property type="evidence" value="ECO:0007669"/>
    <property type="project" value="TreeGrafter"/>
</dbReference>
<dbReference type="Pfam" id="PF00909">
    <property type="entry name" value="Ammonium_transp"/>
    <property type="match status" value="1"/>
</dbReference>
<dbReference type="InterPro" id="IPR029020">
    <property type="entry name" value="Ammonium/urea_transptr"/>
</dbReference>
<keyword evidence="7 8" id="KW-0924">Ammonia transport</keyword>
<dbReference type="NCBIfam" id="TIGR00836">
    <property type="entry name" value="amt"/>
    <property type="match status" value="1"/>
</dbReference>
<evidence type="ECO:0000256" key="8">
    <source>
        <dbReference type="RuleBase" id="RU362002"/>
    </source>
</evidence>